<dbReference type="EMBL" id="LT629711">
    <property type="protein sequence ID" value="SDP56285.1"/>
    <property type="molecule type" value="Genomic_DNA"/>
</dbReference>
<organism evidence="8 9">
    <name type="scientific">Pedococcus dokdonensis</name>
    <dbReference type="NCBI Taxonomy" id="443156"/>
    <lineage>
        <taxon>Bacteria</taxon>
        <taxon>Bacillati</taxon>
        <taxon>Actinomycetota</taxon>
        <taxon>Actinomycetes</taxon>
        <taxon>Micrococcales</taxon>
        <taxon>Intrasporangiaceae</taxon>
        <taxon>Pedococcus</taxon>
    </lineage>
</organism>
<feature type="transmembrane region" description="Helical" evidence="7">
    <location>
        <begin position="58"/>
        <end position="81"/>
    </location>
</feature>
<feature type="transmembrane region" description="Helical" evidence="7">
    <location>
        <begin position="195"/>
        <end position="213"/>
    </location>
</feature>
<dbReference type="InterPro" id="IPR019533">
    <property type="entry name" value="Peptidase_S26"/>
</dbReference>
<evidence type="ECO:0000313" key="9">
    <source>
        <dbReference type="Proteomes" id="UP000199077"/>
    </source>
</evidence>
<evidence type="ECO:0000256" key="7">
    <source>
        <dbReference type="SAM" id="Phobius"/>
    </source>
</evidence>
<dbReference type="EC" id="3.4.21.89" evidence="5"/>
<proteinExistence type="predicted"/>
<reference evidence="9" key="1">
    <citation type="submission" date="2016-10" db="EMBL/GenBank/DDBJ databases">
        <authorList>
            <person name="Varghese N."/>
            <person name="Submissions S."/>
        </authorList>
    </citation>
    <scope>NUCLEOTIDE SEQUENCE [LARGE SCALE GENOMIC DNA]</scope>
    <source>
        <strain evidence="9">DSM 22329</strain>
    </source>
</reference>
<protein>
    <recommendedName>
        <fullName evidence="5">Signal peptidase I</fullName>
        <ecNumber evidence="5">3.4.21.89</ecNumber>
    </recommendedName>
</protein>
<feature type="region of interest" description="Disordered" evidence="6">
    <location>
        <begin position="1"/>
        <end position="28"/>
    </location>
</feature>
<dbReference type="InterPro" id="IPR001733">
    <property type="entry name" value="Peptidase_S26B"/>
</dbReference>
<keyword evidence="2 7" id="KW-0812">Transmembrane</keyword>
<feature type="compositionally biased region" description="Low complexity" evidence="6">
    <location>
        <begin position="15"/>
        <end position="28"/>
    </location>
</feature>
<evidence type="ECO:0000256" key="1">
    <source>
        <dbReference type="ARBA" id="ARBA00004370"/>
    </source>
</evidence>
<dbReference type="NCBIfam" id="TIGR02228">
    <property type="entry name" value="sigpep_I_arch"/>
    <property type="match status" value="1"/>
</dbReference>
<evidence type="ECO:0000256" key="3">
    <source>
        <dbReference type="ARBA" id="ARBA00022989"/>
    </source>
</evidence>
<evidence type="ECO:0000256" key="4">
    <source>
        <dbReference type="ARBA" id="ARBA00023136"/>
    </source>
</evidence>
<comment type="subcellular location">
    <subcellularLocation>
        <location evidence="1">Membrane</location>
    </subcellularLocation>
</comment>
<keyword evidence="4 7" id="KW-0472">Membrane</keyword>
<dbReference type="STRING" id="443156.SAMN04489867_2934"/>
<dbReference type="PANTHER" id="PTHR10806">
    <property type="entry name" value="SIGNAL PEPTIDASE COMPLEX CATALYTIC SUBUNIT SEC11"/>
    <property type="match status" value="1"/>
</dbReference>
<keyword evidence="9" id="KW-1185">Reference proteome</keyword>
<dbReference type="GO" id="GO:0016020">
    <property type="term" value="C:membrane"/>
    <property type="evidence" value="ECO:0007669"/>
    <property type="project" value="UniProtKB-SubCell"/>
</dbReference>
<gene>
    <name evidence="8" type="ORF">SAMN04489867_2934</name>
</gene>
<sequence>MAHAVQLRTRPAPDPAQRSAASLRSAPSLRSAAATGPALRVRVLLQVLRRVLRRLPSVLSTACVTLAAVAFLLLAIGPHVLGYRTATMLTGSMAPGINPGDVVVSVPKPAAEVAVGDVISYHIPVQDHRVETHRVIEVTRDANGRLAVVTKGDANTGADPWVATLDGDTVWQTQAVVPHVGSWIRALRAPLVQGGVFWGALGAFVLIALWRIWSPERDEDLAADRDEHRDEEAEPAHG</sequence>
<dbReference type="GO" id="GO:0006465">
    <property type="term" value="P:signal peptide processing"/>
    <property type="evidence" value="ECO:0007669"/>
    <property type="project" value="UniProtKB-UniRule"/>
</dbReference>
<dbReference type="PANTHER" id="PTHR10806:SF6">
    <property type="entry name" value="SIGNAL PEPTIDASE COMPLEX CATALYTIC SUBUNIT SEC11"/>
    <property type="match status" value="1"/>
</dbReference>
<dbReference type="InterPro" id="IPR036286">
    <property type="entry name" value="LexA/Signal_pep-like_sf"/>
</dbReference>
<dbReference type="Proteomes" id="UP000199077">
    <property type="component" value="Chromosome I"/>
</dbReference>
<dbReference type="RefSeq" id="WP_091786979.1">
    <property type="nucleotide sequence ID" value="NZ_LT629711.1"/>
</dbReference>
<evidence type="ECO:0000256" key="6">
    <source>
        <dbReference type="SAM" id="MobiDB-lite"/>
    </source>
</evidence>
<keyword evidence="3 7" id="KW-1133">Transmembrane helix</keyword>
<dbReference type="OrthoDB" id="4315104at2"/>
<dbReference type="GO" id="GO:0009003">
    <property type="term" value="F:signal peptidase activity"/>
    <property type="evidence" value="ECO:0007669"/>
    <property type="project" value="UniProtKB-EC"/>
</dbReference>
<dbReference type="GO" id="GO:0004252">
    <property type="term" value="F:serine-type endopeptidase activity"/>
    <property type="evidence" value="ECO:0007669"/>
    <property type="project" value="UniProtKB-UniRule"/>
</dbReference>
<name>A0A1H0TR86_9MICO</name>
<evidence type="ECO:0000256" key="5">
    <source>
        <dbReference type="NCBIfam" id="TIGR02228"/>
    </source>
</evidence>
<dbReference type="CDD" id="cd06530">
    <property type="entry name" value="S26_SPase_I"/>
    <property type="match status" value="1"/>
</dbReference>
<evidence type="ECO:0000256" key="2">
    <source>
        <dbReference type="ARBA" id="ARBA00022692"/>
    </source>
</evidence>
<accession>A0A1H0TR86</accession>
<dbReference type="SUPFAM" id="SSF51306">
    <property type="entry name" value="LexA/Signal peptidase"/>
    <property type="match status" value="1"/>
</dbReference>
<dbReference type="AlphaFoldDB" id="A0A1H0TR86"/>
<evidence type="ECO:0000313" key="8">
    <source>
        <dbReference type="EMBL" id="SDP56285.1"/>
    </source>
</evidence>